<gene>
    <name evidence="3" type="ORF">QVZ43_10935</name>
</gene>
<dbReference type="RefSeq" id="WP_302909965.1">
    <property type="nucleotide sequence ID" value="NZ_JAUMIS010000002.1"/>
</dbReference>
<evidence type="ECO:0000313" key="4">
    <source>
        <dbReference type="Proteomes" id="UP001168640"/>
    </source>
</evidence>
<sequence>MKKPFFLLLALLFPAATSAAIYKCEVGGKVSFTDEPCGDAAERVQVDAPPKSGMRLDTGTDIETYQPSKLRKKESKPTSCAYINSTELKTLIIKERLKTGMKPEHVRKSWGAPTSINTSSGSVQWAYHWPTGNSNYVYFKDGCVSNFSSYVRNY</sequence>
<reference evidence="3" key="1">
    <citation type="submission" date="2023-07" db="EMBL/GenBank/DDBJ databases">
        <title>Marinobacter sp. chi1 genome sequencing and assembly.</title>
        <authorList>
            <person name="Park S."/>
        </authorList>
    </citation>
    <scope>NUCLEOTIDE SEQUENCE</scope>
    <source>
        <strain evidence="3">Chi1</strain>
    </source>
</reference>
<keyword evidence="1" id="KW-0732">Signal</keyword>
<comment type="caution">
    <text evidence="3">The sequence shown here is derived from an EMBL/GenBank/DDBJ whole genome shotgun (WGS) entry which is preliminary data.</text>
</comment>
<dbReference type="Pfam" id="PF13511">
    <property type="entry name" value="DUF4124"/>
    <property type="match status" value="1"/>
</dbReference>
<feature type="chain" id="PRO_5045959347" evidence="1">
    <location>
        <begin position="20"/>
        <end position="154"/>
    </location>
</feature>
<evidence type="ECO:0000313" key="3">
    <source>
        <dbReference type="EMBL" id="MDO3722238.1"/>
    </source>
</evidence>
<feature type="domain" description="DUF4124" evidence="2">
    <location>
        <begin position="8"/>
        <end position="50"/>
    </location>
</feature>
<dbReference type="Proteomes" id="UP001168640">
    <property type="component" value="Unassembled WGS sequence"/>
</dbReference>
<feature type="signal peptide" evidence="1">
    <location>
        <begin position="1"/>
        <end position="19"/>
    </location>
</feature>
<dbReference type="InterPro" id="IPR025392">
    <property type="entry name" value="DUF4124"/>
</dbReference>
<protein>
    <submittedName>
        <fullName evidence="3">DUF4124 domain-containing protein</fullName>
    </submittedName>
</protein>
<evidence type="ECO:0000256" key="1">
    <source>
        <dbReference type="SAM" id="SignalP"/>
    </source>
</evidence>
<accession>A0ABT8W1W4</accession>
<organism evidence="3 4">
    <name type="scientific">Marinobacter suaedae</name>
    <dbReference type="NCBI Taxonomy" id="3057675"/>
    <lineage>
        <taxon>Bacteria</taxon>
        <taxon>Pseudomonadati</taxon>
        <taxon>Pseudomonadota</taxon>
        <taxon>Gammaproteobacteria</taxon>
        <taxon>Pseudomonadales</taxon>
        <taxon>Marinobacteraceae</taxon>
        <taxon>Marinobacter</taxon>
    </lineage>
</organism>
<dbReference type="EMBL" id="JAUMIS010000002">
    <property type="protein sequence ID" value="MDO3722238.1"/>
    <property type="molecule type" value="Genomic_DNA"/>
</dbReference>
<keyword evidence="4" id="KW-1185">Reference proteome</keyword>
<proteinExistence type="predicted"/>
<name>A0ABT8W1W4_9GAMM</name>
<evidence type="ECO:0000259" key="2">
    <source>
        <dbReference type="Pfam" id="PF13511"/>
    </source>
</evidence>